<sequence length="106" mass="11423">MKEKIGCTIGGPIHRTRGAIQPALAEHLKGQYALQFGGRQQSILNQGWWALLKSPRVDHREMPAGHWPPDAGGERKVDGQSAHGPNGQKCKALATTASPLQPTARV</sequence>
<organism evidence="2 3">
    <name type="scientific">Microvirga lupini</name>
    <dbReference type="NCBI Taxonomy" id="420324"/>
    <lineage>
        <taxon>Bacteria</taxon>
        <taxon>Pseudomonadati</taxon>
        <taxon>Pseudomonadota</taxon>
        <taxon>Alphaproteobacteria</taxon>
        <taxon>Hyphomicrobiales</taxon>
        <taxon>Methylobacteriaceae</taxon>
        <taxon>Microvirga</taxon>
    </lineage>
</organism>
<accession>A0A7W4VLR4</accession>
<evidence type="ECO:0000313" key="2">
    <source>
        <dbReference type="EMBL" id="MBB3019529.1"/>
    </source>
</evidence>
<feature type="region of interest" description="Disordered" evidence="1">
    <location>
        <begin position="60"/>
        <end position="106"/>
    </location>
</feature>
<proteinExistence type="predicted"/>
<evidence type="ECO:0000256" key="1">
    <source>
        <dbReference type="SAM" id="MobiDB-lite"/>
    </source>
</evidence>
<name>A0A7W4VLR4_9HYPH</name>
<gene>
    <name evidence="2" type="ORF">FHR70_002594</name>
</gene>
<evidence type="ECO:0000313" key="3">
    <source>
        <dbReference type="Proteomes" id="UP000532010"/>
    </source>
</evidence>
<dbReference type="Proteomes" id="UP000532010">
    <property type="component" value="Unassembled WGS sequence"/>
</dbReference>
<dbReference type="AlphaFoldDB" id="A0A7W4VLR4"/>
<comment type="caution">
    <text evidence="2">The sequence shown here is derived from an EMBL/GenBank/DDBJ whole genome shotgun (WGS) entry which is preliminary data.</text>
</comment>
<feature type="compositionally biased region" description="Polar residues" evidence="1">
    <location>
        <begin position="95"/>
        <end position="106"/>
    </location>
</feature>
<reference evidence="2 3" key="1">
    <citation type="submission" date="2020-08" db="EMBL/GenBank/DDBJ databases">
        <title>The Agave Microbiome: Exploring the role of microbial communities in plant adaptations to desert environments.</title>
        <authorList>
            <person name="Partida-Martinez L.P."/>
        </authorList>
    </citation>
    <scope>NUCLEOTIDE SEQUENCE [LARGE SCALE GENOMIC DNA]</scope>
    <source>
        <strain evidence="2 3">AT3.9</strain>
    </source>
</reference>
<protein>
    <submittedName>
        <fullName evidence="2">Uncharacterized protein</fullName>
    </submittedName>
</protein>
<keyword evidence="3" id="KW-1185">Reference proteome</keyword>
<dbReference type="EMBL" id="JACHWB010000003">
    <property type="protein sequence ID" value="MBB3019529.1"/>
    <property type="molecule type" value="Genomic_DNA"/>
</dbReference>